<evidence type="ECO:0000313" key="9">
    <source>
        <dbReference type="EMBL" id="QBK89031.1"/>
    </source>
</evidence>
<dbReference type="Gene3D" id="3.40.630.30">
    <property type="match status" value="2"/>
</dbReference>
<sequence>MDKNLTQKYSFIKISKNDYYEWTIMDMSKTEDCATVAKFLSTHYHNHPRRSYKYSQEYMQWALNRPNKLNISIAILEKKTKTMAGFINGNIIKTQIYHNTIDMVQCNFLCVHSKLQGRNVSKRLIKQLSNMFKINGYNSGYYTTDKIIKQDTNIYKAKYYHRPINVHNILDAGLLRVEKNMTTNSIIEGYELPTEPTKPRYLKDLTDTTELTDTTKPSHLIKRTNTTSEEYEFVQMKEQHLQEVYELLNSYLDRYNIYPIFNYDEFVYIFYNNSIVTSYVLVERGSQGLKEKEIVIDFISYYTLPTVIENKKNKTVNVAHLYYYTSTIESPYRLIRNMMIISQKNNIDEFIIKDIMENETTTLELGFLVGAEDIYYHLHNHKCINLMGKQIGINIVT</sequence>
<dbReference type="InterPro" id="IPR022677">
    <property type="entry name" value="NMT_C"/>
</dbReference>
<evidence type="ECO:0000256" key="2">
    <source>
        <dbReference type="ARBA" id="ARBA00012923"/>
    </source>
</evidence>
<protein>
    <recommendedName>
        <fullName evidence="2">glycylpeptide N-tetradecanoyltransferase</fullName>
        <ecNumber evidence="2">2.3.1.97</ecNumber>
    </recommendedName>
    <alternativeName>
        <fullName evidence="5">Myristoyl-CoA:protein N-myristoyltransferase</fullName>
    </alternativeName>
</protein>
<name>A0A481Z1J1_9VIRU</name>
<feature type="domain" description="Glycylpeptide N-tetradecanoyltransferase N-terminal" evidence="7">
    <location>
        <begin position="18"/>
        <end position="149"/>
    </location>
</feature>
<dbReference type="Pfam" id="PF02799">
    <property type="entry name" value="NMT_C"/>
    <property type="match status" value="1"/>
</dbReference>
<dbReference type="InterPro" id="IPR016181">
    <property type="entry name" value="Acyl_CoA_acyltransferase"/>
</dbReference>
<proteinExistence type="inferred from homology"/>
<dbReference type="EC" id="2.3.1.97" evidence="2"/>
<dbReference type="EMBL" id="MK500407">
    <property type="protein sequence ID" value="QBK89031.1"/>
    <property type="molecule type" value="Genomic_DNA"/>
</dbReference>
<gene>
    <name evidence="9" type="ORF">LCMiAC02_01240</name>
</gene>
<dbReference type="PANTHER" id="PTHR11377">
    <property type="entry name" value="N-MYRISTOYL TRANSFERASE"/>
    <property type="match status" value="1"/>
</dbReference>
<feature type="domain" description="Glycylpeptide N-tetradecanoyltransferase C-terminal" evidence="8">
    <location>
        <begin position="213"/>
        <end position="387"/>
    </location>
</feature>
<evidence type="ECO:0000256" key="1">
    <source>
        <dbReference type="ARBA" id="ARBA00009469"/>
    </source>
</evidence>
<dbReference type="GO" id="GO:0004379">
    <property type="term" value="F:glycylpeptide N-tetradecanoyltransferase activity"/>
    <property type="evidence" value="ECO:0007669"/>
    <property type="project" value="UniProtKB-EC"/>
</dbReference>
<keyword evidence="4" id="KW-0012">Acyltransferase</keyword>
<evidence type="ECO:0000256" key="5">
    <source>
        <dbReference type="ARBA" id="ARBA00031242"/>
    </source>
</evidence>
<evidence type="ECO:0000256" key="6">
    <source>
        <dbReference type="RuleBase" id="RU004178"/>
    </source>
</evidence>
<comment type="similarity">
    <text evidence="1 6">Belongs to the NMT family.</text>
</comment>
<evidence type="ECO:0000259" key="7">
    <source>
        <dbReference type="Pfam" id="PF01233"/>
    </source>
</evidence>
<dbReference type="InterPro" id="IPR022676">
    <property type="entry name" value="NMT_N"/>
</dbReference>
<keyword evidence="3 9" id="KW-0808">Transferase</keyword>
<dbReference type="SUPFAM" id="SSF55729">
    <property type="entry name" value="Acyl-CoA N-acyltransferases (Nat)"/>
    <property type="match status" value="2"/>
</dbReference>
<evidence type="ECO:0000256" key="3">
    <source>
        <dbReference type="ARBA" id="ARBA00022679"/>
    </source>
</evidence>
<organism evidence="9">
    <name type="scientific">Mimivirus LCMiAC02</name>
    <dbReference type="NCBI Taxonomy" id="2506609"/>
    <lineage>
        <taxon>Viruses</taxon>
        <taxon>Varidnaviria</taxon>
        <taxon>Bamfordvirae</taxon>
        <taxon>Nucleocytoviricota</taxon>
        <taxon>Megaviricetes</taxon>
        <taxon>Imitervirales</taxon>
        <taxon>Mimiviridae</taxon>
        <taxon>Klosneuvirinae</taxon>
    </lineage>
</organism>
<dbReference type="InterPro" id="IPR000903">
    <property type="entry name" value="NMT"/>
</dbReference>
<evidence type="ECO:0000259" key="8">
    <source>
        <dbReference type="Pfam" id="PF02799"/>
    </source>
</evidence>
<evidence type="ECO:0000256" key="4">
    <source>
        <dbReference type="ARBA" id="ARBA00023315"/>
    </source>
</evidence>
<accession>A0A481Z1J1</accession>
<dbReference type="PANTHER" id="PTHR11377:SF5">
    <property type="entry name" value="GLYCYLPEPTIDE N-TETRADECANOYLTRANSFERASE"/>
    <property type="match status" value="1"/>
</dbReference>
<reference evidence="9" key="1">
    <citation type="journal article" date="2019" name="MBio">
        <title>Virus Genomes from Deep Sea Sediments Expand the Ocean Megavirome and Support Independent Origins of Viral Gigantism.</title>
        <authorList>
            <person name="Backstrom D."/>
            <person name="Yutin N."/>
            <person name="Jorgensen S.L."/>
            <person name="Dharamshi J."/>
            <person name="Homa F."/>
            <person name="Zaremba-Niedwiedzka K."/>
            <person name="Spang A."/>
            <person name="Wolf Y.I."/>
            <person name="Koonin E.V."/>
            <person name="Ettema T.J."/>
        </authorList>
    </citation>
    <scope>NUCLEOTIDE SEQUENCE</scope>
</reference>
<dbReference type="Pfam" id="PF01233">
    <property type="entry name" value="NMT"/>
    <property type="match status" value="1"/>
</dbReference>